<dbReference type="AlphaFoldDB" id="A0A0F9BAF6"/>
<dbReference type="EMBL" id="LAZR01050287">
    <property type="protein sequence ID" value="KKK87684.1"/>
    <property type="molecule type" value="Genomic_DNA"/>
</dbReference>
<gene>
    <name evidence="1" type="ORF">LCGC14_2750770</name>
</gene>
<comment type="caution">
    <text evidence="1">The sequence shown here is derived from an EMBL/GenBank/DDBJ whole genome shotgun (WGS) entry which is preliminary data.</text>
</comment>
<evidence type="ECO:0000313" key="1">
    <source>
        <dbReference type="EMBL" id="KKK87684.1"/>
    </source>
</evidence>
<protein>
    <submittedName>
        <fullName evidence="1">Uncharacterized protein</fullName>
    </submittedName>
</protein>
<name>A0A0F9BAF6_9ZZZZ</name>
<organism evidence="1">
    <name type="scientific">marine sediment metagenome</name>
    <dbReference type="NCBI Taxonomy" id="412755"/>
    <lineage>
        <taxon>unclassified sequences</taxon>
        <taxon>metagenomes</taxon>
        <taxon>ecological metagenomes</taxon>
    </lineage>
</organism>
<accession>A0A0F9BAF6</accession>
<reference evidence="1" key="1">
    <citation type="journal article" date="2015" name="Nature">
        <title>Complex archaea that bridge the gap between prokaryotes and eukaryotes.</title>
        <authorList>
            <person name="Spang A."/>
            <person name="Saw J.H."/>
            <person name="Jorgensen S.L."/>
            <person name="Zaremba-Niedzwiedzka K."/>
            <person name="Martijn J."/>
            <person name="Lind A.E."/>
            <person name="van Eijk R."/>
            <person name="Schleper C."/>
            <person name="Guy L."/>
            <person name="Ettema T.J."/>
        </authorList>
    </citation>
    <scope>NUCLEOTIDE SEQUENCE</scope>
</reference>
<sequence length="103" mass="11431">MRSDKEIIKGMQQEHDRLIEIGREVERQLAEAQGKLEAMSEGLVRTGKWTPLPQPPGYLMCTVCCTGLRCECLPREHVSREGCPNCLGKSGSVFIDAILGESK</sequence>
<proteinExistence type="predicted"/>